<sequence>MEQIENKAWALMVDGYDLHIHTAPSAFPRALDSWELVNEASQAGMAGVMLKSHYESTAIRAELINRYSNCTAKAYGGIALNWPVGGLNVYAVENALKVGAKIVWMPTRDSANSLEFGNMDGDFFEREGIYILTPDEKLKPCIYDIMDTVKKYDATLATGHLSPKESILLCREGCKRGVRMILTHPEFPRTKIPAHIQKELADDGVLIEKNWFNVAQGAVSIQQMTQTILDVGTGRTFIATDRGQGGEPRPVPELHRFICELLKQGLNDAQIRDMVCFVPKSIVG</sequence>
<reference evidence="1" key="1">
    <citation type="submission" date="2019-08" db="EMBL/GenBank/DDBJ databases">
        <authorList>
            <person name="Kucharzyk K."/>
            <person name="Murdoch R.W."/>
            <person name="Higgins S."/>
            <person name="Loffler F."/>
        </authorList>
    </citation>
    <scope>NUCLEOTIDE SEQUENCE</scope>
</reference>
<name>A0A645BXS6_9ZZZZ</name>
<protein>
    <recommendedName>
        <fullName evidence="2">Cytosolic protein</fullName>
    </recommendedName>
</protein>
<evidence type="ECO:0008006" key="2">
    <source>
        <dbReference type="Google" id="ProtNLM"/>
    </source>
</evidence>
<proteinExistence type="predicted"/>
<dbReference type="InterPro" id="IPR032466">
    <property type="entry name" value="Metal_Hydrolase"/>
</dbReference>
<accession>A0A645BXS6</accession>
<dbReference type="AlphaFoldDB" id="A0A645BXS6"/>
<dbReference type="InterPro" id="IPR046249">
    <property type="entry name" value="DUF6282"/>
</dbReference>
<dbReference type="EMBL" id="VSSQ01023243">
    <property type="protein sequence ID" value="MPM70055.1"/>
    <property type="molecule type" value="Genomic_DNA"/>
</dbReference>
<dbReference type="SUPFAM" id="SSF51556">
    <property type="entry name" value="Metallo-dependent hydrolases"/>
    <property type="match status" value="1"/>
</dbReference>
<evidence type="ECO:0000313" key="1">
    <source>
        <dbReference type="EMBL" id="MPM70055.1"/>
    </source>
</evidence>
<organism evidence="1">
    <name type="scientific">bioreactor metagenome</name>
    <dbReference type="NCBI Taxonomy" id="1076179"/>
    <lineage>
        <taxon>unclassified sequences</taxon>
        <taxon>metagenomes</taxon>
        <taxon>ecological metagenomes</taxon>
    </lineage>
</organism>
<dbReference type="Pfam" id="PF19799">
    <property type="entry name" value="DUF6282"/>
    <property type="match status" value="1"/>
</dbReference>
<gene>
    <name evidence="1" type="ORF">SDC9_117006</name>
</gene>
<comment type="caution">
    <text evidence="1">The sequence shown here is derived from an EMBL/GenBank/DDBJ whole genome shotgun (WGS) entry which is preliminary data.</text>
</comment>